<accession>A0AAV5FCH2</accession>
<dbReference type="PANTHER" id="PTHR26379:SF443">
    <property type="entry name" value="MATH DOMAIN CONTAINING PROTEIN"/>
    <property type="match status" value="1"/>
</dbReference>
<evidence type="ECO:0000313" key="3">
    <source>
        <dbReference type="Proteomes" id="UP001054889"/>
    </source>
</evidence>
<dbReference type="PROSITE" id="PS50144">
    <property type="entry name" value="MATH"/>
    <property type="match status" value="2"/>
</dbReference>
<proteinExistence type="predicted"/>
<organism evidence="2 3">
    <name type="scientific">Eleusine coracana subsp. coracana</name>
    <dbReference type="NCBI Taxonomy" id="191504"/>
    <lineage>
        <taxon>Eukaryota</taxon>
        <taxon>Viridiplantae</taxon>
        <taxon>Streptophyta</taxon>
        <taxon>Embryophyta</taxon>
        <taxon>Tracheophyta</taxon>
        <taxon>Spermatophyta</taxon>
        <taxon>Magnoliopsida</taxon>
        <taxon>Liliopsida</taxon>
        <taxon>Poales</taxon>
        <taxon>Poaceae</taxon>
        <taxon>PACMAD clade</taxon>
        <taxon>Chloridoideae</taxon>
        <taxon>Cynodonteae</taxon>
        <taxon>Eleusininae</taxon>
        <taxon>Eleusine</taxon>
    </lineage>
</organism>
<reference evidence="2" key="1">
    <citation type="journal article" date="2018" name="DNA Res.">
        <title>Multiple hybrid de novo genome assembly of finger millet, an orphan allotetraploid crop.</title>
        <authorList>
            <person name="Hatakeyama M."/>
            <person name="Aluri S."/>
            <person name="Balachadran M.T."/>
            <person name="Sivarajan S.R."/>
            <person name="Patrignani A."/>
            <person name="Gruter S."/>
            <person name="Poveda L."/>
            <person name="Shimizu-Inatsugi R."/>
            <person name="Baeten J."/>
            <person name="Francoijs K.J."/>
            <person name="Nataraja K.N."/>
            <person name="Reddy Y.A.N."/>
            <person name="Phadnis S."/>
            <person name="Ravikumar R.L."/>
            <person name="Schlapbach R."/>
            <person name="Sreeman S.M."/>
            <person name="Shimizu K.K."/>
        </authorList>
    </citation>
    <scope>NUCLEOTIDE SEQUENCE</scope>
</reference>
<dbReference type="SUPFAM" id="SSF49599">
    <property type="entry name" value="TRAF domain-like"/>
    <property type="match status" value="2"/>
</dbReference>
<keyword evidence="3" id="KW-1185">Reference proteome</keyword>
<evidence type="ECO:0000313" key="2">
    <source>
        <dbReference type="EMBL" id="GJN33369.1"/>
    </source>
</evidence>
<dbReference type="InterPro" id="IPR008974">
    <property type="entry name" value="TRAF-like"/>
</dbReference>
<dbReference type="Gene3D" id="2.60.210.10">
    <property type="entry name" value="Apoptosis, Tumor Necrosis Factor Receptor Associated Protein 2, Chain A"/>
    <property type="match status" value="2"/>
</dbReference>
<gene>
    <name evidence="2" type="primary">gb21963</name>
    <name evidence="2" type="ORF">PR202_gb21963</name>
</gene>
<dbReference type="EMBL" id="BQKI01000084">
    <property type="protein sequence ID" value="GJN33369.1"/>
    <property type="molecule type" value="Genomic_DNA"/>
</dbReference>
<dbReference type="InterPro" id="IPR002083">
    <property type="entry name" value="MATH/TRAF_dom"/>
</dbReference>
<dbReference type="InterPro" id="IPR045005">
    <property type="entry name" value="BPM1-6"/>
</dbReference>
<evidence type="ECO:0000259" key="1">
    <source>
        <dbReference type="PROSITE" id="PS50144"/>
    </source>
</evidence>
<name>A0AAV5FCH2_ELECO</name>
<dbReference type="AlphaFoldDB" id="A0AAV5FCH2"/>
<dbReference type="PANTHER" id="PTHR26379">
    <property type="entry name" value="BTB/POZ AND MATH DOMAIN-CONTAINING PROTEIN 1"/>
    <property type="match status" value="1"/>
</dbReference>
<sequence>MLHNMVAVTYSAISATESTGCHVLKLSGYREAKTVTCTGNYLKSARFDAAGHSWRIVIYPNGNREKCDPGCIALGLMLDSESKDVEASVHFSFLRHGAKLTANPHGGRVTAMPVIFKSRWAYQGFRHAGKKELQDEAYIKDGVILIRCDITVFNKPAVVKQRQGHALQAMMELFCDCDKQHCNNLHVAGGSHLIVPPGTNKLTNGYLPLPSHDNKVVAPPPSLPSASTITVRASRGCHVMKLSGYWRTKLIAKNGTPVESAEFEVAGHRWRIRCYPNGDCEKTAGYMSLLLEICPRDNTDLIRM</sequence>
<dbReference type="GO" id="GO:0016567">
    <property type="term" value="P:protein ubiquitination"/>
    <property type="evidence" value="ECO:0007669"/>
    <property type="project" value="InterPro"/>
</dbReference>
<protein>
    <recommendedName>
        <fullName evidence="1">MATH domain-containing protein</fullName>
    </recommendedName>
</protein>
<feature type="domain" description="MATH" evidence="1">
    <location>
        <begin position="241"/>
        <end position="304"/>
    </location>
</feature>
<dbReference type="CDD" id="cd00121">
    <property type="entry name" value="MATH"/>
    <property type="match status" value="2"/>
</dbReference>
<reference evidence="2" key="2">
    <citation type="submission" date="2021-12" db="EMBL/GenBank/DDBJ databases">
        <title>Resequencing data analysis of finger millet.</title>
        <authorList>
            <person name="Hatakeyama M."/>
            <person name="Aluri S."/>
            <person name="Balachadran M.T."/>
            <person name="Sivarajan S.R."/>
            <person name="Poveda L."/>
            <person name="Shimizu-Inatsugi R."/>
            <person name="Schlapbach R."/>
            <person name="Sreeman S.M."/>
            <person name="Shimizu K.K."/>
        </authorList>
    </citation>
    <scope>NUCLEOTIDE SEQUENCE</scope>
</reference>
<feature type="domain" description="MATH" evidence="1">
    <location>
        <begin position="19"/>
        <end position="150"/>
    </location>
</feature>
<dbReference type="Pfam" id="PF22486">
    <property type="entry name" value="MATH_2"/>
    <property type="match status" value="2"/>
</dbReference>
<dbReference type="Proteomes" id="UP001054889">
    <property type="component" value="Unassembled WGS sequence"/>
</dbReference>
<comment type="caution">
    <text evidence="2">The sequence shown here is derived from an EMBL/GenBank/DDBJ whole genome shotgun (WGS) entry which is preliminary data.</text>
</comment>